<keyword evidence="8" id="KW-0597">Phosphoprotein</keyword>
<dbReference type="InterPro" id="IPR016055">
    <property type="entry name" value="A-D-PHexomutase_a/b/a-I/II/III"/>
</dbReference>
<feature type="domain" description="Alpha-D-phosphohexomutase alpha/beta/alpha" evidence="17">
    <location>
        <begin position="40"/>
        <end position="176"/>
    </location>
</feature>
<feature type="domain" description="Alpha-D-phosphohexomutase C-terminal" evidence="16">
    <location>
        <begin position="494"/>
        <end position="525"/>
    </location>
</feature>
<reference evidence="20" key="1">
    <citation type="submission" date="2020-12" db="EMBL/GenBank/DDBJ databases">
        <title>Vagococcus allomyrinae sp. nov. and Enterococcus lavae sp. nov., isolated from the larvae of Allomyrina dichotoma.</title>
        <authorList>
            <person name="Lee S.D."/>
        </authorList>
    </citation>
    <scope>NUCLEOTIDE SEQUENCE</scope>
    <source>
        <strain evidence="20">BWB3-3</strain>
    </source>
</reference>
<dbReference type="GO" id="GO:0004614">
    <property type="term" value="F:phosphoglucomutase activity"/>
    <property type="evidence" value="ECO:0007669"/>
    <property type="project" value="UniProtKB-EC"/>
</dbReference>
<dbReference type="InterPro" id="IPR036900">
    <property type="entry name" value="A-D-PHexomutase_C_sf"/>
</dbReference>
<evidence type="ECO:0000256" key="8">
    <source>
        <dbReference type="ARBA" id="ARBA00022553"/>
    </source>
</evidence>
<dbReference type="GO" id="GO:0000287">
    <property type="term" value="F:magnesium ion binding"/>
    <property type="evidence" value="ECO:0007669"/>
    <property type="project" value="InterPro"/>
</dbReference>
<evidence type="ECO:0000259" key="16">
    <source>
        <dbReference type="Pfam" id="PF00408"/>
    </source>
</evidence>
<evidence type="ECO:0000256" key="3">
    <source>
        <dbReference type="ARBA" id="ARBA00005164"/>
    </source>
</evidence>
<evidence type="ECO:0000313" key="20">
    <source>
        <dbReference type="EMBL" id="MBP1042586.1"/>
    </source>
</evidence>
<comment type="pathway">
    <text evidence="4">Lipid metabolism.</text>
</comment>
<dbReference type="InterPro" id="IPR005843">
    <property type="entry name" value="A-D-PHexomutase_C"/>
</dbReference>
<keyword evidence="7" id="KW-0313">Glucose metabolism</keyword>
<dbReference type="PANTHER" id="PTHR45745:SF1">
    <property type="entry name" value="PHOSPHOGLUCOMUTASE 2B-RELATED"/>
    <property type="match status" value="1"/>
</dbReference>
<dbReference type="GO" id="GO:0006006">
    <property type="term" value="P:glucose metabolic process"/>
    <property type="evidence" value="ECO:0007669"/>
    <property type="project" value="UniProtKB-KW"/>
</dbReference>
<comment type="cofactor">
    <cofactor evidence="2">
        <name>Mg(2+)</name>
        <dbReference type="ChEBI" id="CHEBI:18420"/>
    </cofactor>
</comment>
<evidence type="ECO:0000256" key="2">
    <source>
        <dbReference type="ARBA" id="ARBA00001946"/>
    </source>
</evidence>
<comment type="catalytic activity">
    <reaction evidence="1">
        <text>alpha-D-glucose 1-phosphate = alpha-D-glucose 6-phosphate</text>
        <dbReference type="Rhea" id="RHEA:23536"/>
        <dbReference type="ChEBI" id="CHEBI:58225"/>
        <dbReference type="ChEBI" id="CHEBI:58601"/>
        <dbReference type="EC" id="5.4.2.2"/>
    </reaction>
</comment>
<sequence>MEKNQKEWLDSMRIDNQLKKQLIEATEDQLNDMFYQELPFGTGGMRGLIGIGTNRMNVLTVARATRGLAQYLLTKYADLEQPAVVIGYDNRLYSKEFAEHTAEVLAGFRIKVHLFKDIAATPLVSFGVRQLKAQCGIVITASHNPPEYNGYKIYDETGCQMLPKEIAKVIDCIENNGDFFTYSTSRQGISYLDQSFQNRYIKELAGIATMVETSKKLKIGFSPQHGTSREPVKEMLADYGFRDVVYVQEQMAADPYFSQTESANPEDVSAYDLLIDYGRKYDLDVLITTDPDADRVGVVYKDRLGEYQLLSGNQLGALLIDFFIKFKQLGTDSYIVKTIVTSELGAEIAKAHGVQVENVLTGFKYIGDVINRKGEAGFVGGYEESFGYLMEPLTRDKDGIQIVLALAVMANYYLDRQQTLGDRLTALFNEYGFYEERLISWTLTGRAGQATIKRLYEQFKQLPLNDLAYTEDYELGIRRSSSESVPLEFEQALVVKHVLADGSWLCARPSGTEPKLKLYLSANSPTKEISATKIANLVTMIDQNMKPEKEE</sequence>
<evidence type="ECO:0000256" key="4">
    <source>
        <dbReference type="ARBA" id="ARBA00005189"/>
    </source>
</evidence>
<dbReference type="PROSITE" id="PS00710">
    <property type="entry name" value="PGM_PMM"/>
    <property type="match status" value="1"/>
</dbReference>
<accession>A0A940PAG2</accession>
<evidence type="ECO:0000256" key="5">
    <source>
        <dbReference type="ARBA" id="ARBA00010231"/>
    </source>
</evidence>
<dbReference type="Proteomes" id="UP000674938">
    <property type="component" value="Unassembled WGS sequence"/>
</dbReference>
<dbReference type="InterPro" id="IPR005841">
    <property type="entry name" value="Alpha-D-phosphohexomutase_SF"/>
</dbReference>
<keyword evidence="10 15" id="KW-0460">Magnesium</keyword>
<keyword evidence="21" id="KW-1185">Reference proteome</keyword>
<dbReference type="GO" id="GO:0006166">
    <property type="term" value="P:purine ribonucleoside salvage"/>
    <property type="evidence" value="ECO:0007669"/>
    <property type="project" value="TreeGrafter"/>
</dbReference>
<dbReference type="Gene3D" id="3.30.310.50">
    <property type="entry name" value="Alpha-D-phosphohexomutase, C-terminal domain"/>
    <property type="match status" value="1"/>
</dbReference>
<organism evidence="20 21">
    <name type="scientific">Vagococcus allomyrinae</name>
    <dbReference type="NCBI Taxonomy" id="2794353"/>
    <lineage>
        <taxon>Bacteria</taxon>
        <taxon>Bacillati</taxon>
        <taxon>Bacillota</taxon>
        <taxon>Bacilli</taxon>
        <taxon>Lactobacillales</taxon>
        <taxon>Enterococcaceae</taxon>
        <taxon>Vagococcus</taxon>
    </lineage>
</organism>
<comment type="pathway">
    <text evidence="3">Glycolipid metabolism; diglucosyl-diacylglycerol biosynthesis.</text>
</comment>
<evidence type="ECO:0000256" key="15">
    <source>
        <dbReference type="RuleBase" id="RU004326"/>
    </source>
</evidence>
<dbReference type="Pfam" id="PF02879">
    <property type="entry name" value="PGM_PMM_II"/>
    <property type="match status" value="1"/>
</dbReference>
<comment type="similarity">
    <text evidence="5 15">Belongs to the phosphohexose mutase family.</text>
</comment>
<evidence type="ECO:0000256" key="12">
    <source>
        <dbReference type="ARBA" id="ARBA00039995"/>
    </source>
</evidence>
<dbReference type="AlphaFoldDB" id="A0A940PAG2"/>
<dbReference type="PANTHER" id="PTHR45745">
    <property type="entry name" value="PHOSPHOMANNOMUTASE 45A"/>
    <property type="match status" value="1"/>
</dbReference>
<evidence type="ECO:0000256" key="11">
    <source>
        <dbReference type="ARBA" id="ARBA00023235"/>
    </source>
</evidence>
<dbReference type="InterPro" id="IPR016066">
    <property type="entry name" value="A-D-PHexomutase_CS"/>
</dbReference>
<dbReference type="InterPro" id="IPR005845">
    <property type="entry name" value="A-D-PHexomutase_a/b/a-II"/>
</dbReference>
<dbReference type="EC" id="5.4.2.2" evidence="6"/>
<evidence type="ECO:0000256" key="9">
    <source>
        <dbReference type="ARBA" id="ARBA00022723"/>
    </source>
</evidence>
<dbReference type="CDD" id="cd05799">
    <property type="entry name" value="PGM2"/>
    <property type="match status" value="1"/>
</dbReference>
<dbReference type="Gene3D" id="3.40.120.10">
    <property type="entry name" value="Alpha-D-Glucose-1,6-Bisphosphate, subunit A, domain 3"/>
    <property type="match status" value="3"/>
</dbReference>
<comment type="caution">
    <text evidence="20">The sequence shown here is derived from an EMBL/GenBank/DDBJ whole genome shotgun (WGS) entry which is preliminary data.</text>
</comment>
<evidence type="ECO:0000259" key="17">
    <source>
        <dbReference type="Pfam" id="PF02878"/>
    </source>
</evidence>
<evidence type="ECO:0000256" key="7">
    <source>
        <dbReference type="ARBA" id="ARBA00022526"/>
    </source>
</evidence>
<evidence type="ECO:0000259" key="18">
    <source>
        <dbReference type="Pfam" id="PF02879"/>
    </source>
</evidence>
<feature type="domain" description="Alpha-D-phosphohexomutase alpha/beta/alpha" evidence="19">
    <location>
        <begin position="312"/>
        <end position="431"/>
    </location>
</feature>
<dbReference type="SUPFAM" id="SSF53738">
    <property type="entry name" value="Phosphoglucomutase, first 3 domains"/>
    <property type="match status" value="3"/>
</dbReference>
<evidence type="ECO:0000256" key="10">
    <source>
        <dbReference type="ARBA" id="ARBA00022842"/>
    </source>
</evidence>
<evidence type="ECO:0000256" key="1">
    <source>
        <dbReference type="ARBA" id="ARBA00000443"/>
    </source>
</evidence>
<dbReference type="RefSeq" id="WP_209529898.1">
    <property type="nucleotide sequence ID" value="NZ_JAEEGA010000011.1"/>
</dbReference>
<dbReference type="Pfam" id="PF00408">
    <property type="entry name" value="PGM_PMM_IV"/>
    <property type="match status" value="1"/>
</dbReference>
<dbReference type="InterPro" id="IPR005846">
    <property type="entry name" value="A-D-PHexomutase_a/b/a-III"/>
</dbReference>
<dbReference type="GO" id="GO:0008973">
    <property type="term" value="F:phosphopentomutase activity"/>
    <property type="evidence" value="ECO:0007669"/>
    <property type="project" value="TreeGrafter"/>
</dbReference>
<proteinExistence type="inferred from homology"/>
<name>A0A940PAG2_9ENTE</name>
<keyword evidence="9 15" id="KW-0479">Metal-binding</keyword>
<dbReference type="EMBL" id="JAEEGA010000011">
    <property type="protein sequence ID" value="MBP1042586.1"/>
    <property type="molecule type" value="Genomic_DNA"/>
</dbReference>
<dbReference type="InterPro" id="IPR005844">
    <property type="entry name" value="A-D-PHexomutase_a/b/a-I"/>
</dbReference>
<evidence type="ECO:0000256" key="13">
    <source>
        <dbReference type="ARBA" id="ARBA00041398"/>
    </source>
</evidence>
<feature type="domain" description="Alpha-D-phosphohexomutase alpha/beta/alpha" evidence="18">
    <location>
        <begin position="199"/>
        <end position="301"/>
    </location>
</feature>
<protein>
    <recommendedName>
        <fullName evidence="12">Phosphoglucomutase</fullName>
        <ecNumber evidence="6">5.4.2.2</ecNumber>
    </recommendedName>
    <alternativeName>
        <fullName evidence="14">Alpha-phosphoglucomutase</fullName>
    </alternativeName>
    <alternativeName>
        <fullName evidence="13">Glucose phosphomutase</fullName>
    </alternativeName>
</protein>
<dbReference type="Pfam" id="PF02878">
    <property type="entry name" value="PGM_PMM_I"/>
    <property type="match status" value="1"/>
</dbReference>
<evidence type="ECO:0000313" key="21">
    <source>
        <dbReference type="Proteomes" id="UP000674938"/>
    </source>
</evidence>
<evidence type="ECO:0000259" key="19">
    <source>
        <dbReference type="Pfam" id="PF02880"/>
    </source>
</evidence>
<keyword evidence="11" id="KW-0413">Isomerase</keyword>
<dbReference type="PRINTS" id="PR00509">
    <property type="entry name" value="PGMPMM"/>
</dbReference>
<gene>
    <name evidence="20" type="ORF">I6N95_16340</name>
</gene>
<evidence type="ECO:0000256" key="14">
    <source>
        <dbReference type="ARBA" id="ARBA00041467"/>
    </source>
</evidence>
<evidence type="ECO:0000256" key="6">
    <source>
        <dbReference type="ARBA" id="ARBA00012728"/>
    </source>
</evidence>
<keyword evidence="7" id="KW-0119">Carbohydrate metabolism</keyword>
<dbReference type="SUPFAM" id="SSF55957">
    <property type="entry name" value="Phosphoglucomutase, C-terminal domain"/>
    <property type="match status" value="1"/>
</dbReference>
<dbReference type="Pfam" id="PF02880">
    <property type="entry name" value="PGM_PMM_III"/>
    <property type="match status" value="1"/>
</dbReference>